<dbReference type="InterPro" id="IPR029062">
    <property type="entry name" value="Class_I_gatase-like"/>
</dbReference>
<name>A0A6B1G491_9CHLR</name>
<dbReference type="Pfam" id="PF06283">
    <property type="entry name" value="ThuA"/>
    <property type="match status" value="1"/>
</dbReference>
<dbReference type="InterPro" id="IPR029010">
    <property type="entry name" value="ThuA-like"/>
</dbReference>
<dbReference type="PANTHER" id="PTHR40469">
    <property type="entry name" value="SECRETED GLYCOSYL HYDROLASE"/>
    <property type="match status" value="1"/>
</dbReference>
<protein>
    <submittedName>
        <fullName evidence="3">ThuA domain-containing protein</fullName>
    </submittedName>
</protein>
<dbReference type="SUPFAM" id="SSF52317">
    <property type="entry name" value="Class I glutamine amidotransferase-like"/>
    <property type="match status" value="1"/>
</dbReference>
<feature type="domain" description="ThuA-like" evidence="2">
    <location>
        <begin position="54"/>
        <end position="263"/>
    </location>
</feature>
<dbReference type="Gene3D" id="3.40.50.880">
    <property type="match status" value="1"/>
</dbReference>
<dbReference type="EMBL" id="VYDA01000575">
    <property type="protein sequence ID" value="MYH63237.1"/>
    <property type="molecule type" value="Genomic_DNA"/>
</dbReference>
<sequence>MARSTVPIPPFTCFFLSLAYAMISESSVIATRHGTRAPAGGHPVSQQKGRHMTNVLIISGTNHGFAASAEVIGGFLSEDPAIDVTVTEDKSIFTSSSLADYDTCVLGSGFTRSERHDDGSVTYHSELTGDQEEGLFRFVAGGKGLVGVHGTGWWIGGKAADLLGGHANWHPPGLTFTVNVTDSLHPVMQGIDDFEVEDEIYMSAWDPGIHILASAQWAEKAHPMAWVKPYGQGRVFYTTLGHTSDTFTRPAMQQMMRQGALWAASGAAD</sequence>
<accession>A0A6B1G491</accession>
<keyword evidence="1" id="KW-0732">Signal</keyword>
<gene>
    <name evidence="3" type="ORF">F4148_16275</name>
</gene>
<dbReference type="PANTHER" id="PTHR40469:SF2">
    <property type="entry name" value="GALACTOSE-BINDING DOMAIN-LIKE SUPERFAMILY PROTEIN"/>
    <property type="match status" value="1"/>
</dbReference>
<evidence type="ECO:0000259" key="2">
    <source>
        <dbReference type="Pfam" id="PF06283"/>
    </source>
</evidence>
<dbReference type="AlphaFoldDB" id="A0A6B1G491"/>
<evidence type="ECO:0000256" key="1">
    <source>
        <dbReference type="SAM" id="SignalP"/>
    </source>
</evidence>
<organism evidence="3">
    <name type="scientific">Caldilineaceae bacterium SB0675_bin_29</name>
    <dbReference type="NCBI Taxonomy" id="2605266"/>
    <lineage>
        <taxon>Bacteria</taxon>
        <taxon>Bacillati</taxon>
        <taxon>Chloroflexota</taxon>
        <taxon>Caldilineae</taxon>
        <taxon>Caldilineales</taxon>
        <taxon>Caldilineaceae</taxon>
    </lineage>
</organism>
<feature type="chain" id="PRO_5025393286" evidence="1">
    <location>
        <begin position="22"/>
        <end position="269"/>
    </location>
</feature>
<proteinExistence type="predicted"/>
<reference evidence="3" key="1">
    <citation type="submission" date="2019-09" db="EMBL/GenBank/DDBJ databases">
        <title>Characterisation of the sponge microbiome using genome-centric metagenomics.</title>
        <authorList>
            <person name="Engelberts J.P."/>
            <person name="Robbins S.J."/>
            <person name="De Goeij J.M."/>
            <person name="Aranda M."/>
            <person name="Bell S.C."/>
            <person name="Webster N.S."/>
        </authorList>
    </citation>
    <scope>NUCLEOTIDE SEQUENCE</scope>
    <source>
        <strain evidence="3">SB0675_bin_29</strain>
    </source>
</reference>
<feature type="signal peptide" evidence="1">
    <location>
        <begin position="1"/>
        <end position="21"/>
    </location>
</feature>
<evidence type="ECO:0000313" key="3">
    <source>
        <dbReference type="EMBL" id="MYH63237.1"/>
    </source>
</evidence>
<comment type="caution">
    <text evidence="3">The sequence shown here is derived from an EMBL/GenBank/DDBJ whole genome shotgun (WGS) entry which is preliminary data.</text>
</comment>